<comment type="caution">
    <text evidence="2">The sequence shown here is derived from an EMBL/GenBank/DDBJ whole genome shotgun (WGS) entry which is preliminary data.</text>
</comment>
<dbReference type="EMBL" id="JAVRRA010017748">
    <property type="protein sequence ID" value="KAK5196001.1"/>
    <property type="molecule type" value="Genomic_DNA"/>
</dbReference>
<evidence type="ECO:0000256" key="1">
    <source>
        <dbReference type="SAM" id="MobiDB-lite"/>
    </source>
</evidence>
<dbReference type="Proteomes" id="UP001357485">
    <property type="component" value="Unassembled WGS sequence"/>
</dbReference>
<protein>
    <submittedName>
        <fullName evidence="2">Uncharacterized protein</fullName>
    </submittedName>
</protein>
<evidence type="ECO:0000313" key="2">
    <source>
        <dbReference type="EMBL" id="KAK5196001.1"/>
    </source>
</evidence>
<proteinExistence type="predicted"/>
<accession>A0ABR0LLF5</accession>
<feature type="region of interest" description="Disordered" evidence="1">
    <location>
        <begin position="33"/>
        <end position="71"/>
    </location>
</feature>
<evidence type="ECO:0000313" key="3">
    <source>
        <dbReference type="Proteomes" id="UP001357485"/>
    </source>
</evidence>
<gene>
    <name evidence="2" type="ORF">LTR16_006796</name>
</gene>
<organism evidence="2 3">
    <name type="scientific">Cryomyces antarcticus</name>
    <dbReference type="NCBI Taxonomy" id="329879"/>
    <lineage>
        <taxon>Eukaryota</taxon>
        <taxon>Fungi</taxon>
        <taxon>Dikarya</taxon>
        <taxon>Ascomycota</taxon>
        <taxon>Pezizomycotina</taxon>
        <taxon>Dothideomycetes</taxon>
        <taxon>Dothideomycetes incertae sedis</taxon>
        <taxon>Cryomyces</taxon>
    </lineage>
</organism>
<reference evidence="2 3" key="1">
    <citation type="submission" date="2023-08" db="EMBL/GenBank/DDBJ databases">
        <title>Black Yeasts Isolated from many extreme environments.</title>
        <authorList>
            <person name="Coleine C."/>
            <person name="Stajich J.E."/>
            <person name="Selbmann L."/>
        </authorList>
    </citation>
    <scope>NUCLEOTIDE SEQUENCE [LARGE SCALE GENOMIC DNA]</scope>
    <source>
        <strain evidence="2 3">CCFEE 536</strain>
    </source>
</reference>
<name>A0ABR0LLF5_9PEZI</name>
<keyword evidence="3" id="KW-1185">Reference proteome</keyword>
<feature type="non-terminal residue" evidence="2">
    <location>
        <position position="1"/>
    </location>
</feature>
<sequence length="117" mass="12356">PTLPVIVQEPAEPEPEPPIAVILPARTATRKPSKLSQVESIPPEIVVTDPTPEAPIPVAEAPVDAPVPPPPVIKRRKRDVIRNAVVAEPLLRPMLGKDAAGAAMAVLKQKAQKDAPS</sequence>